<feature type="domain" description="UDP-glucose/GDP-mannose dehydrogenase C-terminal" evidence="4">
    <location>
        <begin position="328"/>
        <end position="424"/>
    </location>
</feature>
<name>A0A229UMW3_9BACL</name>
<dbReference type="PANTHER" id="PTHR43491:SF1">
    <property type="entry name" value="UDP-N-ACETYL-D-MANNOSAMINE DEHYDROGENASE"/>
    <property type="match status" value="1"/>
</dbReference>
<dbReference type="InterPro" id="IPR036291">
    <property type="entry name" value="NAD(P)-bd_dom_sf"/>
</dbReference>
<keyword evidence="2" id="KW-0520">NAD</keyword>
<accession>A0A229UMW3</accession>
<keyword evidence="6" id="KW-1185">Reference proteome</keyword>
<dbReference type="InterPro" id="IPR028359">
    <property type="entry name" value="UDP_ManNAc/GlcNAc_DH"/>
</dbReference>
<evidence type="ECO:0000259" key="4">
    <source>
        <dbReference type="SMART" id="SM00984"/>
    </source>
</evidence>
<dbReference type="Pfam" id="PF00984">
    <property type="entry name" value="UDPG_MGDP_dh"/>
    <property type="match status" value="1"/>
</dbReference>
<dbReference type="PIRSF" id="PIRSF000124">
    <property type="entry name" value="UDPglc_GDPman_dh"/>
    <property type="match status" value="1"/>
</dbReference>
<proteinExistence type="inferred from homology"/>
<reference evidence="5 6" key="1">
    <citation type="submission" date="2017-07" db="EMBL/GenBank/DDBJ databases">
        <title>Genome sequencing and assembly of Paenibacillus rigui.</title>
        <authorList>
            <person name="Mayilraj S."/>
        </authorList>
    </citation>
    <scope>NUCLEOTIDE SEQUENCE [LARGE SCALE GENOMIC DNA]</scope>
    <source>
        <strain evidence="5 6">JCM 16352</strain>
    </source>
</reference>
<dbReference type="Pfam" id="PF03720">
    <property type="entry name" value="UDPG_MGDP_dh_C"/>
    <property type="match status" value="1"/>
</dbReference>
<dbReference type="PIRSF" id="PIRSF500136">
    <property type="entry name" value="UDP_ManNAc_DH"/>
    <property type="match status" value="1"/>
</dbReference>
<dbReference type="SUPFAM" id="SSF52413">
    <property type="entry name" value="UDP-glucose/GDP-mannose dehydrogenase C-terminal domain"/>
    <property type="match status" value="1"/>
</dbReference>
<dbReference type="GO" id="GO:0000271">
    <property type="term" value="P:polysaccharide biosynthetic process"/>
    <property type="evidence" value="ECO:0007669"/>
    <property type="project" value="InterPro"/>
</dbReference>
<dbReference type="InterPro" id="IPR014027">
    <property type="entry name" value="UDP-Glc/GDP-Man_DH_C"/>
</dbReference>
<comment type="caution">
    <text evidence="5">The sequence shown here is derived from an EMBL/GenBank/DDBJ whole genome shotgun (WGS) entry which is preliminary data.</text>
</comment>
<dbReference type="InterPro" id="IPR001732">
    <property type="entry name" value="UDP-Glc/GDP-Man_DH_N"/>
</dbReference>
<dbReference type="NCBIfam" id="TIGR03026">
    <property type="entry name" value="NDP-sugDHase"/>
    <property type="match status" value="1"/>
</dbReference>
<evidence type="ECO:0000256" key="1">
    <source>
        <dbReference type="ARBA" id="ARBA00023002"/>
    </source>
</evidence>
<dbReference type="EMBL" id="NMQW01000033">
    <property type="protein sequence ID" value="OXM84229.1"/>
    <property type="molecule type" value="Genomic_DNA"/>
</dbReference>
<dbReference type="SUPFAM" id="SSF48179">
    <property type="entry name" value="6-phosphogluconate dehydrogenase C-terminal domain-like"/>
    <property type="match status" value="1"/>
</dbReference>
<dbReference type="Gene3D" id="3.40.50.720">
    <property type="entry name" value="NAD(P)-binding Rossmann-like Domain"/>
    <property type="match status" value="2"/>
</dbReference>
<dbReference type="InterPro" id="IPR014026">
    <property type="entry name" value="UDP-Glc/GDP-Man_DH_dimer"/>
</dbReference>
<dbReference type="RefSeq" id="WP_094016801.1">
    <property type="nucleotide sequence ID" value="NZ_NMQW01000033.1"/>
</dbReference>
<dbReference type="SUPFAM" id="SSF51735">
    <property type="entry name" value="NAD(P)-binding Rossmann-fold domains"/>
    <property type="match status" value="1"/>
</dbReference>
<dbReference type="OrthoDB" id="9803238at2"/>
<dbReference type="GO" id="GO:0016628">
    <property type="term" value="F:oxidoreductase activity, acting on the CH-CH group of donors, NAD or NADP as acceptor"/>
    <property type="evidence" value="ECO:0007669"/>
    <property type="project" value="InterPro"/>
</dbReference>
<keyword evidence="1" id="KW-0560">Oxidoreductase</keyword>
<dbReference type="AlphaFoldDB" id="A0A229UMW3"/>
<dbReference type="PANTHER" id="PTHR43491">
    <property type="entry name" value="UDP-N-ACETYL-D-MANNOSAMINE DEHYDROGENASE"/>
    <property type="match status" value="1"/>
</dbReference>
<evidence type="ECO:0000313" key="5">
    <source>
        <dbReference type="EMBL" id="OXM84229.1"/>
    </source>
</evidence>
<dbReference type="GO" id="GO:0016616">
    <property type="term" value="F:oxidoreductase activity, acting on the CH-OH group of donors, NAD or NADP as acceptor"/>
    <property type="evidence" value="ECO:0007669"/>
    <property type="project" value="InterPro"/>
</dbReference>
<comment type="similarity">
    <text evidence="3">Belongs to the UDP-glucose/GDP-mannose dehydrogenase family.</text>
</comment>
<gene>
    <name evidence="5" type="ORF">CF651_20805</name>
</gene>
<dbReference type="InterPro" id="IPR008927">
    <property type="entry name" value="6-PGluconate_DH-like_C_sf"/>
</dbReference>
<dbReference type="InterPro" id="IPR017476">
    <property type="entry name" value="UDP-Glc/GDP-Man"/>
</dbReference>
<sequence>MSSRIGNQNQRRSRSVAVVGLGYVGLPLAIAFVHKGFVIKGIDVNAGKNQLLNKGKSPLPHVRDEEVEAVVRSHRFVASEDFSEIEAADSIIICVPTPLTRQHTPDLSYLLETCSMMGPHLQKGQTIILESSTYPGTTREVMQPMLEKYGFTVGQDLFLGYSPERIDPGNQQFTVEQIPKVISGVTPECRDRVERLYSQVFEKVVPTSSTDAAEAAKILENSYRLINISFINEFAQICDRLQIDVWEVIAAASTKPFGFSPFYPGPGIGGHCIPVDPLYLQWKAQEEGMESRMIGLAHRINLEMPAYVVRAMKRILSEKRPLRGASILVYGITYKKDTNDVRESTAIELIERLLEEGAAVSYHDPYVPELRLDGGTMLQSTALTEEVLATADCIVLHTDHRQMPLQMMADHAKVIFDTRNVTGRVKGSAEMHRLGAGEAGL</sequence>
<dbReference type="GO" id="GO:0051287">
    <property type="term" value="F:NAD binding"/>
    <property type="evidence" value="ECO:0007669"/>
    <property type="project" value="InterPro"/>
</dbReference>
<organism evidence="5 6">
    <name type="scientific">Paenibacillus rigui</name>
    <dbReference type="NCBI Taxonomy" id="554312"/>
    <lineage>
        <taxon>Bacteria</taxon>
        <taxon>Bacillati</taxon>
        <taxon>Bacillota</taxon>
        <taxon>Bacilli</taxon>
        <taxon>Bacillales</taxon>
        <taxon>Paenibacillaceae</taxon>
        <taxon>Paenibacillus</taxon>
    </lineage>
</organism>
<dbReference type="Proteomes" id="UP000215509">
    <property type="component" value="Unassembled WGS sequence"/>
</dbReference>
<evidence type="ECO:0000256" key="2">
    <source>
        <dbReference type="ARBA" id="ARBA00023027"/>
    </source>
</evidence>
<dbReference type="InterPro" id="IPR036220">
    <property type="entry name" value="UDP-Glc/GDP-Man_DH_C_sf"/>
</dbReference>
<dbReference type="Pfam" id="PF03721">
    <property type="entry name" value="UDPG_MGDP_dh_N"/>
    <property type="match status" value="1"/>
</dbReference>
<evidence type="ECO:0000256" key="3">
    <source>
        <dbReference type="PIRNR" id="PIRNR000124"/>
    </source>
</evidence>
<protein>
    <submittedName>
        <fullName evidence="5">UDP-N-acetyl-D-glucosamine dehydrogenase</fullName>
    </submittedName>
</protein>
<evidence type="ECO:0000313" key="6">
    <source>
        <dbReference type="Proteomes" id="UP000215509"/>
    </source>
</evidence>
<dbReference type="SMART" id="SM00984">
    <property type="entry name" value="UDPG_MGDP_dh_C"/>
    <property type="match status" value="1"/>
</dbReference>